<protein>
    <submittedName>
        <fullName evidence="2">Uncharacterized protein</fullName>
    </submittedName>
</protein>
<sequence length="88" mass="10440">CLQIEVAKLLKYRLYRQRSEFRAKLCDLEQINFYSMNATYRRRGQIEVTLNQRIKGAVRNDDDSTAILHRRSSDPEGKVINLKAIQRR</sequence>
<evidence type="ECO:0000313" key="1">
    <source>
        <dbReference type="Proteomes" id="UP000887565"/>
    </source>
</evidence>
<name>A0A915JEL9_ROMCU</name>
<dbReference type="WBParaSite" id="nRc.2.0.1.t24260-RA">
    <property type="protein sequence ID" value="nRc.2.0.1.t24260-RA"/>
    <property type="gene ID" value="nRc.2.0.1.g24260"/>
</dbReference>
<keyword evidence="1" id="KW-1185">Reference proteome</keyword>
<proteinExistence type="predicted"/>
<dbReference type="Proteomes" id="UP000887565">
    <property type="component" value="Unplaced"/>
</dbReference>
<reference evidence="2" key="1">
    <citation type="submission" date="2022-11" db="UniProtKB">
        <authorList>
            <consortium name="WormBaseParasite"/>
        </authorList>
    </citation>
    <scope>IDENTIFICATION</scope>
</reference>
<organism evidence="1 2">
    <name type="scientific">Romanomermis culicivorax</name>
    <name type="common">Nematode worm</name>
    <dbReference type="NCBI Taxonomy" id="13658"/>
    <lineage>
        <taxon>Eukaryota</taxon>
        <taxon>Metazoa</taxon>
        <taxon>Ecdysozoa</taxon>
        <taxon>Nematoda</taxon>
        <taxon>Enoplea</taxon>
        <taxon>Dorylaimia</taxon>
        <taxon>Mermithida</taxon>
        <taxon>Mermithoidea</taxon>
        <taxon>Mermithidae</taxon>
        <taxon>Romanomermis</taxon>
    </lineage>
</organism>
<accession>A0A915JEL9</accession>
<dbReference type="AlphaFoldDB" id="A0A915JEL9"/>
<evidence type="ECO:0000313" key="2">
    <source>
        <dbReference type="WBParaSite" id="nRc.2.0.1.t24260-RA"/>
    </source>
</evidence>